<comment type="catalytic activity">
    <reaction evidence="1">
        <text>ATP + protein L-histidine = ADP + protein N-phospho-L-histidine.</text>
        <dbReference type="EC" id="2.7.13.3"/>
    </reaction>
</comment>
<gene>
    <name evidence="8" type="ORF">GCM10009037_06230</name>
</gene>
<keyword evidence="9" id="KW-1185">Reference proteome</keyword>
<evidence type="ECO:0000256" key="6">
    <source>
        <dbReference type="SAM" id="Phobius"/>
    </source>
</evidence>
<organism evidence="8 9">
    <name type="scientific">Halarchaeum grantii</name>
    <dbReference type="NCBI Taxonomy" id="1193105"/>
    <lineage>
        <taxon>Archaea</taxon>
        <taxon>Methanobacteriati</taxon>
        <taxon>Methanobacteriota</taxon>
        <taxon>Stenosarchaea group</taxon>
        <taxon>Halobacteria</taxon>
        <taxon>Halobacteriales</taxon>
        <taxon>Halobacteriaceae</taxon>
    </lineage>
</organism>
<dbReference type="CDD" id="cd00082">
    <property type="entry name" value="HisKA"/>
    <property type="match status" value="1"/>
</dbReference>
<accession>A0A830F6R2</accession>
<dbReference type="SMART" id="SM00387">
    <property type="entry name" value="HATPase_c"/>
    <property type="match status" value="1"/>
</dbReference>
<dbReference type="AlphaFoldDB" id="A0A830F6R2"/>
<dbReference type="Proteomes" id="UP000628840">
    <property type="component" value="Unassembled WGS sequence"/>
</dbReference>
<dbReference type="InterPro" id="IPR003594">
    <property type="entry name" value="HATPase_dom"/>
</dbReference>
<dbReference type="Pfam" id="PF02518">
    <property type="entry name" value="HATPase_c"/>
    <property type="match status" value="1"/>
</dbReference>
<sequence length="548" mass="58435">MSRLSPRVGGALIAAFGAALVVFHLNGVLLLHETVTLAALSAVPLAISVVVVAAGVAVARGRLVPAGFADRALAWTATGVVAIAALDAWVFAGVVAYGFDLPATVLVFGVALPGVLAPFSGVAPFGVLVGLLVGVYDARRLAQQRAIAQLSRINDTLRITTQEMVEEDDRDALERAVCERLAESEPYDAIWIGRYDPEESVVRPVAWAGLPDEYVAEISVTVDETATGGGAGGRAIRTGEIQTVPDVYADPTMEPWHEQFARYGVESLAAVPIVHEDTVYGFFSVYASRQNVFDERESEVLAEVGESLGHAIASIEMVDLLAARERELARQNERLEEFAAVVSHDLRNPLNVADGYLDMARESGDDEHFDRVRDALDRMNALIDDLLTLARQGATVDELETASLESVAADAWEVAGGESATLALGDDLGTVACDRSRLRQLLENLFRNARQHGGADVTVTVGRLEDGFYVADDGPGVPEGERADVFDVGYTTHESGTGFGLNIVRGIASAHGWDVTLTESADGGARFEFRGVARDAPRDADHSLSAVD</sequence>
<dbReference type="EC" id="2.7.13.3" evidence="2"/>
<evidence type="ECO:0000313" key="8">
    <source>
        <dbReference type="EMBL" id="GGL25406.1"/>
    </source>
</evidence>
<dbReference type="InterPro" id="IPR036890">
    <property type="entry name" value="HATPase_C_sf"/>
</dbReference>
<keyword evidence="6" id="KW-0472">Membrane</keyword>
<comment type="caution">
    <text evidence="8">The sequence shown here is derived from an EMBL/GenBank/DDBJ whole genome shotgun (WGS) entry which is preliminary data.</text>
</comment>
<dbReference type="EMBL" id="BMPF01000001">
    <property type="protein sequence ID" value="GGL25406.1"/>
    <property type="molecule type" value="Genomic_DNA"/>
</dbReference>
<dbReference type="SMART" id="SM00388">
    <property type="entry name" value="HisKA"/>
    <property type="match status" value="1"/>
</dbReference>
<dbReference type="PANTHER" id="PTHR43711">
    <property type="entry name" value="TWO-COMPONENT HISTIDINE KINASE"/>
    <property type="match status" value="1"/>
</dbReference>
<evidence type="ECO:0000256" key="1">
    <source>
        <dbReference type="ARBA" id="ARBA00000085"/>
    </source>
</evidence>
<feature type="domain" description="Histidine kinase" evidence="7">
    <location>
        <begin position="341"/>
        <end position="530"/>
    </location>
</feature>
<proteinExistence type="predicted"/>
<dbReference type="Gene3D" id="3.30.450.40">
    <property type="match status" value="1"/>
</dbReference>
<reference evidence="8 9" key="1">
    <citation type="journal article" date="2019" name="Int. J. Syst. Evol. Microbiol.">
        <title>The Global Catalogue of Microorganisms (GCM) 10K type strain sequencing project: providing services to taxonomists for standard genome sequencing and annotation.</title>
        <authorList>
            <consortium name="The Broad Institute Genomics Platform"/>
            <consortium name="The Broad Institute Genome Sequencing Center for Infectious Disease"/>
            <person name="Wu L."/>
            <person name="Ma J."/>
        </authorList>
    </citation>
    <scope>NUCLEOTIDE SEQUENCE [LARGE SCALE GENOMIC DNA]</scope>
    <source>
        <strain evidence="8 9">JCM 19585</strain>
    </source>
</reference>
<dbReference type="InterPro" id="IPR003661">
    <property type="entry name" value="HisK_dim/P_dom"/>
</dbReference>
<dbReference type="Gene3D" id="3.30.565.10">
    <property type="entry name" value="Histidine kinase-like ATPase, C-terminal domain"/>
    <property type="match status" value="1"/>
</dbReference>
<keyword evidence="4" id="KW-0418">Kinase</keyword>
<evidence type="ECO:0000256" key="4">
    <source>
        <dbReference type="ARBA" id="ARBA00022777"/>
    </source>
</evidence>
<name>A0A830F6R2_9EURY</name>
<evidence type="ECO:0000256" key="2">
    <source>
        <dbReference type="ARBA" id="ARBA00012438"/>
    </source>
</evidence>
<dbReference type="PANTHER" id="PTHR43711:SF1">
    <property type="entry name" value="HISTIDINE KINASE 1"/>
    <property type="match status" value="1"/>
</dbReference>
<evidence type="ECO:0000259" key="7">
    <source>
        <dbReference type="PROSITE" id="PS50109"/>
    </source>
</evidence>
<feature type="transmembrane region" description="Helical" evidence="6">
    <location>
        <begin position="37"/>
        <end position="60"/>
    </location>
</feature>
<feature type="transmembrane region" description="Helical" evidence="6">
    <location>
        <begin position="12"/>
        <end position="31"/>
    </location>
</feature>
<dbReference type="OrthoDB" id="8127at2157"/>
<dbReference type="SUPFAM" id="SSF55874">
    <property type="entry name" value="ATPase domain of HSP90 chaperone/DNA topoisomerase II/histidine kinase"/>
    <property type="match status" value="1"/>
</dbReference>
<keyword evidence="6" id="KW-0812">Transmembrane</keyword>
<dbReference type="InterPro" id="IPR003018">
    <property type="entry name" value="GAF"/>
</dbReference>
<dbReference type="RefSeq" id="WP_188878690.1">
    <property type="nucleotide sequence ID" value="NZ_BMPF01000001.1"/>
</dbReference>
<evidence type="ECO:0000313" key="9">
    <source>
        <dbReference type="Proteomes" id="UP000628840"/>
    </source>
</evidence>
<dbReference type="SUPFAM" id="SSF55781">
    <property type="entry name" value="GAF domain-like"/>
    <property type="match status" value="1"/>
</dbReference>
<keyword evidence="5" id="KW-0902">Two-component regulatory system</keyword>
<dbReference type="InterPro" id="IPR029016">
    <property type="entry name" value="GAF-like_dom_sf"/>
</dbReference>
<dbReference type="SUPFAM" id="SSF47384">
    <property type="entry name" value="Homodimeric domain of signal transducing histidine kinase"/>
    <property type="match status" value="1"/>
</dbReference>
<dbReference type="InterPro" id="IPR050736">
    <property type="entry name" value="Sensor_HK_Regulatory"/>
</dbReference>
<keyword evidence="3" id="KW-0808">Transferase</keyword>
<dbReference type="InterPro" id="IPR005467">
    <property type="entry name" value="His_kinase_dom"/>
</dbReference>
<keyword evidence="6" id="KW-1133">Transmembrane helix</keyword>
<dbReference type="Gene3D" id="1.10.287.130">
    <property type="match status" value="1"/>
</dbReference>
<dbReference type="InterPro" id="IPR036097">
    <property type="entry name" value="HisK_dim/P_sf"/>
</dbReference>
<dbReference type="GO" id="GO:0000155">
    <property type="term" value="F:phosphorelay sensor kinase activity"/>
    <property type="evidence" value="ECO:0007669"/>
    <property type="project" value="InterPro"/>
</dbReference>
<dbReference type="PROSITE" id="PS50109">
    <property type="entry name" value="HIS_KIN"/>
    <property type="match status" value="1"/>
</dbReference>
<evidence type="ECO:0000256" key="3">
    <source>
        <dbReference type="ARBA" id="ARBA00022679"/>
    </source>
</evidence>
<evidence type="ECO:0000256" key="5">
    <source>
        <dbReference type="ARBA" id="ARBA00023012"/>
    </source>
</evidence>
<feature type="transmembrane region" description="Helical" evidence="6">
    <location>
        <begin position="72"/>
        <end position="99"/>
    </location>
</feature>
<dbReference type="Pfam" id="PF13185">
    <property type="entry name" value="GAF_2"/>
    <property type="match status" value="1"/>
</dbReference>
<feature type="transmembrane region" description="Helical" evidence="6">
    <location>
        <begin position="105"/>
        <end position="136"/>
    </location>
</feature>
<dbReference type="SMART" id="SM00065">
    <property type="entry name" value="GAF"/>
    <property type="match status" value="1"/>
</dbReference>
<dbReference type="Pfam" id="PF00512">
    <property type="entry name" value="HisKA"/>
    <property type="match status" value="1"/>
</dbReference>
<protein>
    <recommendedName>
        <fullName evidence="2">histidine kinase</fullName>
        <ecNumber evidence="2">2.7.13.3</ecNumber>
    </recommendedName>
</protein>